<dbReference type="RefSeq" id="WP_229595658.1">
    <property type="nucleotide sequence ID" value="NZ_AP024485.1"/>
</dbReference>
<feature type="signal peptide" evidence="1">
    <location>
        <begin position="1"/>
        <end position="19"/>
    </location>
</feature>
<dbReference type="Pfam" id="PF08308">
    <property type="entry name" value="PEGA"/>
    <property type="match status" value="1"/>
</dbReference>
<feature type="chain" id="PRO_5046845009" description="PEGA domain-containing protein" evidence="1">
    <location>
        <begin position="20"/>
        <end position="140"/>
    </location>
</feature>
<evidence type="ECO:0000256" key="1">
    <source>
        <dbReference type="SAM" id="SignalP"/>
    </source>
</evidence>
<dbReference type="PROSITE" id="PS51257">
    <property type="entry name" value="PROKAR_LIPOPROTEIN"/>
    <property type="match status" value="1"/>
</dbReference>
<evidence type="ECO:0000313" key="4">
    <source>
        <dbReference type="Proteomes" id="UP001053296"/>
    </source>
</evidence>
<protein>
    <recommendedName>
        <fullName evidence="2">PEGA domain-containing protein</fullName>
    </recommendedName>
</protein>
<keyword evidence="1" id="KW-0732">Signal</keyword>
<reference evidence="3" key="1">
    <citation type="journal article" date="2022" name="Arch. Microbiol.">
        <title>Pseudodesulfovibrio sediminis sp. nov., a mesophilic and neutrophilic sulfate-reducing bacterium isolated from sediment of a brackish lake.</title>
        <authorList>
            <person name="Takahashi A."/>
            <person name="Kojima H."/>
            <person name="Watanabe M."/>
            <person name="Fukui M."/>
        </authorList>
    </citation>
    <scope>NUCLEOTIDE SEQUENCE</scope>
    <source>
        <strain evidence="3">SF6</strain>
    </source>
</reference>
<dbReference type="Proteomes" id="UP001053296">
    <property type="component" value="Chromosome"/>
</dbReference>
<dbReference type="EMBL" id="AP024485">
    <property type="protein sequence ID" value="BCS88222.1"/>
    <property type="molecule type" value="Genomic_DNA"/>
</dbReference>
<evidence type="ECO:0000313" key="3">
    <source>
        <dbReference type="EMBL" id="BCS88222.1"/>
    </source>
</evidence>
<feature type="domain" description="PEGA" evidence="2">
    <location>
        <begin position="28"/>
        <end position="72"/>
    </location>
</feature>
<keyword evidence="4" id="KW-1185">Reference proteome</keyword>
<gene>
    <name evidence="3" type="ORF">PSDVSF_14640</name>
</gene>
<dbReference type="InterPro" id="IPR013229">
    <property type="entry name" value="PEGA"/>
</dbReference>
<name>A0ABN6ERX6_9BACT</name>
<evidence type="ECO:0000259" key="2">
    <source>
        <dbReference type="Pfam" id="PF08308"/>
    </source>
</evidence>
<proteinExistence type="predicted"/>
<sequence length="140" mass="15140">MNTKLAPIYSILVCLLLLAACGPPKQKIPVSSDPIGAMVYADGVKTGPTPTIVKFDKQRDHLITIIKDGYEQEEIIIRRQFKPDKAIRDGIISGIIKGGDPKDVAGATAKEVDDQERSGEAYELTPSIVTIKLRPVGQGI</sequence>
<accession>A0ABN6ERX6</accession>
<organism evidence="3 4">
    <name type="scientific">Pseudodesulfovibrio sediminis</name>
    <dbReference type="NCBI Taxonomy" id="2810563"/>
    <lineage>
        <taxon>Bacteria</taxon>
        <taxon>Pseudomonadati</taxon>
        <taxon>Thermodesulfobacteriota</taxon>
        <taxon>Desulfovibrionia</taxon>
        <taxon>Desulfovibrionales</taxon>
        <taxon>Desulfovibrionaceae</taxon>
    </lineage>
</organism>